<organism evidence="5 6">
    <name type="scientific">Luteolibacter rhizosphaerae</name>
    <dbReference type="NCBI Taxonomy" id="2989719"/>
    <lineage>
        <taxon>Bacteria</taxon>
        <taxon>Pseudomonadati</taxon>
        <taxon>Verrucomicrobiota</taxon>
        <taxon>Verrucomicrobiia</taxon>
        <taxon>Verrucomicrobiales</taxon>
        <taxon>Verrucomicrobiaceae</taxon>
        <taxon>Luteolibacter</taxon>
    </lineage>
</organism>
<comment type="similarity">
    <text evidence="1">Belongs to the BlaI transcriptional regulatory family.</text>
</comment>
<comment type="caution">
    <text evidence="5">The sequence shown here is derived from an EMBL/GenBank/DDBJ whole genome shotgun (WGS) entry which is preliminary data.</text>
</comment>
<dbReference type="InterPro" id="IPR005650">
    <property type="entry name" value="BlaI_family"/>
</dbReference>
<dbReference type="SUPFAM" id="SSF46785">
    <property type="entry name" value="Winged helix' DNA-binding domain"/>
    <property type="match status" value="1"/>
</dbReference>
<reference evidence="5" key="1">
    <citation type="submission" date="2022-10" db="EMBL/GenBank/DDBJ databases">
        <title>Luteolibacter sp. GHJ8, whole genome shotgun sequencing project.</title>
        <authorList>
            <person name="Zhao G."/>
            <person name="Shen L."/>
        </authorList>
    </citation>
    <scope>NUCLEOTIDE SEQUENCE</scope>
    <source>
        <strain evidence="5">GHJ8</strain>
    </source>
</reference>
<dbReference type="Pfam" id="PF03965">
    <property type="entry name" value="Penicillinase_R"/>
    <property type="match status" value="1"/>
</dbReference>
<name>A0ABT3G189_9BACT</name>
<dbReference type="Proteomes" id="UP001165653">
    <property type="component" value="Unassembled WGS sequence"/>
</dbReference>
<evidence type="ECO:0000256" key="1">
    <source>
        <dbReference type="ARBA" id="ARBA00011046"/>
    </source>
</evidence>
<protein>
    <submittedName>
        <fullName evidence="5">BlaI/MecI/CopY family transcriptional regulator</fullName>
    </submittedName>
</protein>
<evidence type="ECO:0000256" key="2">
    <source>
        <dbReference type="ARBA" id="ARBA00023015"/>
    </source>
</evidence>
<evidence type="ECO:0000256" key="3">
    <source>
        <dbReference type="ARBA" id="ARBA00023125"/>
    </source>
</evidence>
<sequence length="124" mass="14196">MSNAEALARRERQVMDILYRMGEATAQEVMDAMTDPPTYSAVRALLATMTEKGLVEFRKDSRRYVYRPAVSEKKAKRSALKQLLSTFFEGKPEKLVAALLDPKDQQLSTDEIEKIRKLIDENQD</sequence>
<dbReference type="InterPro" id="IPR036390">
    <property type="entry name" value="WH_DNA-bd_sf"/>
</dbReference>
<gene>
    <name evidence="5" type="ORF">OJ996_08410</name>
</gene>
<keyword evidence="2" id="KW-0805">Transcription regulation</keyword>
<accession>A0ABT3G189</accession>
<evidence type="ECO:0000256" key="4">
    <source>
        <dbReference type="ARBA" id="ARBA00023163"/>
    </source>
</evidence>
<evidence type="ECO:0000313" key="5">
    <source>
        <dbReference type="EMBL" id="MCW1913594.1"/>
    </source>
</evidence>
<keyword evidence="6" id="KW-1185">Reference proteome</keyword>
<dbReference type="Gene3D" id="1.10.4040.10">
    <property type="entry name" value="Penicillinase repressor domain"/>
    <property type="match status" value="1"/>
</dbReference>
<dbReference type="PIRSF" id="PIRSF019455">
    <property type="entry name" value="CopR_AtkY"/>
    <property type="match status" value="1"/>
</dbReference>
<keyword evidence="4" id="KW-0804">Transcription</keyword>
<proteinExistence type="inferred from homology"/>
<keyword evidence="3" id="KW-0238">DNA-binding</keyword>
<evidence type="ECO:0000313" key="6">
    <source>
        <dbReference type="Proteomes" id="UP001165653"/>
    </source>
</evidence>
<dbReference type="EMBL" id="JAPDDR010000004">
    <property type="protein sequence ID" value="MCW1913594.1"/>
    <property type="molecule type" value="Genomic_DNA"/>
</dbReference>
<dbReference type="InterPro" id="IPR036388">
    <property type="entry name" value="WH-like_DNA-bd_sf"/>
</dbReference>
<dbReference type="Gene3D" id="1.10.10.10">
    <property type="entry name" value="Winged helix-like DNA-binding domain superfamily/Winged helix DNA-binding domain"/>
    <property type="match status" value="1"/>
</dbReference>
<dbReference type="RefSeq" id="WP_264513097.1">
    <property type="nucleotide sequence ID" value="NZ_JAPDDR010000004.1"/>
</dbReference>